<dbReference type="InterPro" id="IPR001810">
    <property type="entry name" value="F-box_dom"/>
</dbReference>
<name>A0ABC9B4W3_9POAL</name>
<sequence length="259" mass="29544">MPQSMTAAEAQADGADRISALPDGILRHVLGFLEADEAVRTSVLAQRWEDLWKFMRTLRITRSSTTISSSRKFVDHLLNLRGRSSLDKFLFSLTYANDVSPSENQVSCLNRWTRYALMQEVEELSLDVREEVYSQTDLRFCPSFSKLKTLLLNEWCVTGDHCALACILQHSPVLEKLTIDLCREHLHVGLLFLLDEIKDQIVPSKAIYNSIEQSFTSEQLNLVEVNQCVFDIMKFLITYGIPLHKISIRQNSRSSGCLN</sequence>
<evidence type="ECO:0000313" key="2">
    <source>
        <dbReference type="EMBL" id="CAL4994587.1"/>
    </source>
</evidence>
<accession>A0ABC9B4W3</accession>
<dbReference type="Pfam" id="PF00646">
    <property type="entry name" value="F-box"/>
    <property type="match status" value="1"/>
</dbReference>
<dbReference type="AlphaFoldDB" id="A0ABC9B4W3"/>
<dbReference type="InterPro" id="IPR036047">
    <property type="entry name" value="F-box-like_dom_sf"/>
</dbReference>
<evidence type="ECO:0000313" key="3">
    <source>
        <dbReference type="Proteomes" id="UP001497457"/>
    </source>
</evidence>
<keyword evidence="3" id="KW-1185">Reference proteome</keyword>
<dbReference type="SUPFAM" id="SSF81383">
    <property type="entry name" value="F-box domain"/>
    <property type="match status" value="1"/>
</dbReference>
<gene>
    <name evidence="2" type="ORF">URODEC1_LOCUS61987</name>
</gene>
<dbReference type="PROSITE" id="PS50181">
    <property type="entry name" value="FBOX"/>
    <property type="match status" value="1"/>
</dbReference>
<feature type="domain" description="F-box" evidence="1">
    <location>
        <begin position="15"/>
        <end position="51"/>
    </location>
</feature>
<dbReference type="Proteomes" id="UP001497457">
    <property type="component" value="Chromosome 24b"/>
</dbReference>
<evidence type="ECO:0000259" key="1">
    <source>
        <dbReference type="PROSITE" id="PS50181"/>
    </source>
</evidence>
<dbReference type="PANTHER" id="PTHR34223:SF51">
    <property type="entry name" value="OS06G0556300 PROTEIN"/>
    <property type="match status" value="1"/>
</dbReference>
<dbReference type="EMBL" id="OZ075134">
    <property type="protein sequence ID" value="CAL4994587.1"/>
    <property type="molecule type" value="Genomic_DNA"/>
</dbReference>
<reference evidence="2 3" key="2">
    <citation type="submission" date="2024-10" db="EMBL/GenBank/DDBJ databases">
        <authorList>
            <person name="Ryan C."/>
        </authorList>
    </citation>
    <scope>NUCLEOTIDE SEQUENCE [LARGE SCALE GENOMIC DNA]</scope>
</reference>
<dbReference type="PANTHER" id="PTHR34223">
    <property type="entry name" value="OS11G0201299 PROTEIN"/>
    <property type="match status" value="1"/>
</dbReference>
<proteinExistence type="predicted"/>
<dbReference type="InterPro" id="IPR053197">
    <property type="entry name" value="F-box_SCFL_complex_component"/>
</dbReference>
<organism evidence="2 3">
    <name type="scientific">Urochloa decumbens</name>
    <dbReference type="NCBI Taxonomy" id="240449"/>
    <lineage>
        <taxon>Eukaryota</taxon>
        <taxon>Viridiplantae</taxon>
        <taxon>Streptophyta</taxon>
        <taxon>Embryophyta</taxon>
        <taxon>Tracheophyta</taxon>
        <taxon>Spermatophyta</taxon>
        <taxon>Magnoliopsida</taxon>
        <taxon>Liliopsida</taxon>
        <taxon>Poales</taxon>
        <taxon>Poaceae</taxon>
        <taxon>PACMAD clade</taxon>
        <taxon>Panicoideae</taxon>
        <taxon>Panicodae</taxon>
        <taxon>Paniceae</taxon>
        <taxon>Melinidinae</taxon>
        <taxon>Urochloa</taxon>
    </lineage>
</organism>
<reference evidence="3" key="1">
    <citation type="submission" date="2024-06" db="EMBL/GenBank/DDBJ databases">
        <authorList>
            <person name="Ryan C."/>
        </authorList>
    </citation>
    <scope>NUCLEOTIDE SEQUENCE [LARGE SCALE GENOMIC DNA]</scope>
</reference>
<protein>
    <recommendedName>
        <fullName evidence="1">F-box domain-containing protein</fullName>
    </recommendedName>
</protein>